<evidence type="ECO:0000256" key="13">
    <source>
        <dbReference type="ARBA" id="ARBA00047594"/>
    </source>
</evidence>
<dbReference type="NCBIfam" id="NF001393">
    <property type="entry name" value="PRK00281.2-4"/>
    <property type="match status" value="1"/>
</dbReference>
<evidence type="ECO:0000313" key="15">
    <source>
        <dbReference type="EMBL" id="ALF48354.1"/>
    </source>
</evidence>
<dbReference type="PANTHER" id="PTHR30622">
    <property type="entry name" value="UNDECAPRENYL-DIPHOSPHATASE"/>
    <property type="match status" value="1"/>
</dbReference>
<evidence type="ECO:0000256" key="12">
    <source>
        <dbReference type="ARBA" id="ARBA00032932"/>
    </source>
</evidence>
<proteinExistence type="inferred from homology"/>
<reference evidence="16" key="1">
    <citation type="submission" date="2015-08" db="EMBL/GenBank/DDBJ databases">
        <title>Comparative genomics of the Campylobacter concisus group.</title>
        <authorList>
            <person name="Miller W.G."/>
            <person name="Yee E."/>
            <person name="Chapman M.H."/>
            <person name="Huynh S."/>
            <person name="Bono J.L."/>
            <person name="On S.L.W."/>
            <person name="St Leger J."/>
            <person name="Foster G."/>
            <person name="Parker C.T."/>
        </authorList>
    </citation>
    <scope>NUCLEOTIDE SEQUENCE [LARGE SCALE GENOMIC DNA]</scope>
    <source>
        <strain evidence="16">ATCC 33237</strain>
    </source>
</reference>
<evidence type="ECO:0000256" key="6">
    <source>
        <dbReference type="ARBA" id="ARBA00022692"/>
    </source>
</evidence>
<dbReference type="GO" id="GO:0046677">
    <property type="term" value="P:response to antibiotic"/>
    <property type="evidence" value="ECO:0007669"/>
    <property type="project" value="UniProtKB-UniRule"/>
</dbReference>
<dbReference type="GO" id="GO:0008360">
    <property type="term" value="P:regulation of cell shape"/>
    <property type="evidence" value="ECO:0007669"/>
    <property type="project" value="UniProtKB-KW"/>
</dbReference>
<dbReference type="PANTHER" id="PTHR30622:SF4">
    <property type="entry name" value="UNDECAPRENYL-DIPHOSPHATASE"/>
    <property type="match status" value="1"/>
</dbReference>
<evidence type="ECO:0000256" key="5">
    <source>
        <dbReference type="ARBA" id="ARBA00022475"/>
    </source>
</evidence>
<protein>
    <recommendedName>
        <fullName evidence="4 14">Undecaprenyl-diphosphatase</fullName>
        <ecNumber evidence="3 14">3.6.1.27</ecNumber>
    </recommendedName>
    <alternativeName>
        <fullName evidence="12 14">Bacitracin resistance protein</fullName>
    </alternativeName>
    <alternativeName>
        <fullName evidence="11 14">Undecaprenyl pyrophosphate phosphatase</fullName>
    </alternativeName>
</protein>
<feature type="transmembrane region" description="Helical" evidence="14">
    <location>
        <begin position="213"/>
        <end position="233"/>
    </location>
</feature>
<evidence type="ECO:0000256" key="7">
    <source>
        <dbReference type="ARBA" id="ARBA00022801"/>
    </source>
</evidence>
<evidence type="ECO:0000256" key="10">
    <source>
        <dbReference type="ARBA" id="ARBA00023251"/>
    </source>
</evidence>
<feature type="transmembrane region" description="Helical" evidence="14">
    <location>
        <begin position="184"/>
        <end position="201"/>
    </location>
</feature>
<feature type="transmembrane region" description="Helical" evidence="14">
    <location>
        <begin position="143"/>
        <end position="163"/>
    </location>
</feature>
<comment type="subcellular location">
    <subcellularLocation>
        <location evidence="1 14">Cell membrane</location>
        <topology evidence="1 14">Multi-pass membrane protein</topology>
    </subcellularLocation>
</comment>
<keyword evidence="6 14" id="KW-0812">Transmembrane</keyword>
<keyword evidence="10 14" id="KW-0046">Antibiotic resistance</keyword>
<organism evidence="15 16">
    <name type="scientific">Campylobacter concisus</name>
    <dbReference type="NCBI Taxonomy" id="199"/>
    <lineage>
        <taxon>Bacteria</taxon>
        <taxon>Pseudomonadati</taxon>
        <taxon>Campylobacterota</taxon>
        <taxon>Epsilonproteobacteria</taxon>
        <taxon>Campylobacterales</taxon>
        <taxon>Campylobacteraceae</taxon>
        <taxon>Campylobacter</taxon>
    </lineage>
</organism>
<evidence type="ECO:0000256" key="1">
    <source>
        <dbReference type="ARBA" id="ARBA00004651"/>
    </source>
</evidence>
<dbReference type="EC" id="3.6.1.27" evidence="3 14"/>
<dbReference type="GO" id="GO:0050380">
    <property type="term" value="F:undecaprenyl-diphosphatase activity"/>
    <property type="evidence" value="ECO:0007669"/>
    <property type="project" value="UniProtKB-UniRule"/>
</dbReference>
<evidence type="ECO:0000256" key="8">
    <source>
        <dbReference type="ARBA" id="ARBA00022989"/>
    </source>
</evidence>
<dbReference type="Proteomes" id="UP000066049">
    <property type="component" value="Chromosome"/>
</dbReference>
<dbReference type="AlphaFoldDB" id="A0A0M4SVS7"/>
<dbReference type="Pfam" id="PF02673">
    <property type="entry name" value="BacA"/>
    <property type="match status" value="1"/>
</dbReference>
<dbReference type="GO" id="GO:0005886">
    <property type="term" value="C:plasma membrane"/>
    <property type="evidence" value="ECO:0007669"/>
    <property type="project" value="UniProtKB-SubCell"/>
</dbReference>
<dbReference type="HAMAP" id="MF_01006">
    <property type="entry name" value="Undec_diphosphatase"/>
    <property type="match status" value="1"/>
</dbReference>
<dbReference type="NCBIfam" id="TIGR00753">
    <property type="entry name" value="undec_PP_bacA"/>
    <property type="match status" value="1"/>
</dbReference>
<keyword evidence="14" id="KW-0573">Peptidoglycan synthesis</keyword>
<keyword evidence="9 14" id="KW-0472">Membrane</keyword>
<keyword evidence="14" id="KW-0133">Cell shape</keyword>
<comment type="similarity">
    <text evidence="2 14">Belongs to the UppP family.</text>
</comment>
<evidence type="ECO:0000256" key="9">
    <source>
        <dbReference type="ARBA" id="ARBA00023136"/>
    </source>
</evidence>
<dbReference type="EMBL" id="CP012541">
    <property type="protein sequence ID" value="ALF48354.1"/>
    <property type="molecule type" value="Genomic_DNA"/>
</dbReference>
<dbReference type="KEGG" id="ccoc:CCON33237_1714"/>
<feature type="transmembrane region" description="Helical" evidence="14">
    <location>
        <begin position="245"/>
        <end position="263"/>
    </location>
</feature>
<evidence type="ECO:0000256" key="11">
    <source>
        <dbReference type="ARBA" id="ARBA00032707"/>
    </source>
</evidence>
<accession>A0A0M4SVS7</accession>
<dbReference type="GO" id="GO:0071555">
    <property type="term" value="P:cell wall organization"/>
    <property type="evidence" value="ECO:0007669"/>
    <property type="project" value="UniProtKB-KW"/>
</dbReference>
<dbReference type="InterPro" id="IPR003824">
    <property type="entry name" value="UppP"/>
</dbReference>
<evidence type="ECO:0000256" key="3">
    <source>
        <dbReference type="ARBA" id="ARBA00012374"/>
    </source>
</evidence>
<keyword evidence="14" id="KW-0961">Cell wall biogenesis/degradation</keyword>
<feature type="transmembrane region" description="Helical" evidence="14">
    <location>
        <begin position="110"/>
        <end position="131"/>
    </location>
</feature>
<feature type="transmembrane region" description="Helical" evidence="14">
    <location>
        <begin position="6"/>
        <end position="29"/>
    </location>
</feature>
<comment type="miscellaneous">
    <text evidence="14">Bacitracin is thought to be involved in the inhibition of peptidoglycan synthesis by sequestering undecaprenyl diphosphate, thereby reducing the pool of lipid carrier available.</text>
</comment>
<name>A0A0M4SVS7_9BACT</name>
<dbReference type="GeneID" id="28663395"/>
<dbReference type="RefSeq" id="WP_054197262.1">
    <property type="nucleotide sequence ID" value="NZ_CABMKQ010000033.1"/>
</dbReference>
<keyword evidence="8 14" id="KW-1133">Transmembrane helix</keyword>
<keyword evidence="5 14" id="KW-1003">Cell membrane</keyword>
<evidence type="ECO:0000313" key="16">
    <source>
        <dbReference type="Proteomes" id="UP000066049"/>
    </source>
</evidence>
<feature type="transmembrane region" description="Helical" evidence="14">
    <location>
        <begin position="41"/>
        <end position="59"/>
    </location>
</feature>
<gene>
    <name evidence="15" type="primary">bacA</name>
    <name evidence="14" type="synonym">uppP</name>
    <name evidence="15" type="ORF">CCON33237_1714</name>
</gene>
<comment type="catalytic activity">
    <reaction evidence="13 14">
        <text>di-trans,octa-cis-undecaprenyl diphosphate + H2O = di-trans,octa-cis-undecaprenyl phosphate + phosphate + H(+)</text>
        <dbReference type="Rhea" id="RHEA:28094"/>
        <dbReference type="ChEBI" id="CHEBI:15377"/>
        <dbReference type="ChEBI" id="CHEBI:15378"/>
        <dbReference type="ChEBI" id="CHEBI:43474"/>
        <dbReference type="ChEBI" id="CHEBI:58405"/>
        <dbReference type="ChEBI" id="CHEBI:60392"/>
        <dbReference type="EC" id="3.6.1.27"/>
    </reaction>
</comment>
<comment type="function">
    <text evidence="14">Catalyzes the dephosphorylation of undecaprenyl diphosphate (UPP). Confers resistance to bacitracin.</text>
</comment>
<evidence type="ECO:0000256" key="4">
    <source>
        <dbReference type="ARBA" id="ARBA00021581"/>
    </source>
</evidence>
<keyword evidence="7 14" id="KW-0378">Hydrolase</keyword>
<dbReference type="GO" id="GO:0009252">
    <property type="term" value="P:peptidoglycan biosynthetic process"/>
    <property type="evidence" value="ECO:0007669"/>
    <property type="project" value="UniProtKB-KW"/>
</dbReference>
<dbReference type="PATRIC" id="fig|199.248.peg.1767"/>
<evidence type="ECO:0000256" key="14">
    <source>
        <dbReference type="HAMAP-Rule" id="MF_01006"/>
    </source>
</evidence>
<sequence>MEISHVIVLALVQGISEFLPISSSAHLILVPKLLGWPDQGLAFDVAVHVGTLSAILFYFKDTIFKLLRDFFVSIAQRKMVGDSLLVWCVGFATIPVGIFGLLFNNIIEEYARSGVVIAITTIVFGIALYFADLRSTNKSEYEMTIKFALIIGLAQAVALIPGVSRSGITMTAALFLGFSHKGSANFSFLMSIPVIILAGGLESIKLIKDPNALPWSDIALGVIISAVSAYLCVKLFMGIISRIRMLPFVIYRLILGAFLLYLFL</sequence>
<evidence type="ECO:0000256" key="2">
    <source>
        <dbReference type="ARBA" id="ARBA00010621"/>
    </source>
</evidence>
<feature type="transmembrane region" description="Helical" evidence="14">
    <location>
        <begin position="84"/>
        <end position="103"/>
    </location>
</feature>